<dbReference type="Pfam" id="PF20654">
    <property type="entry name" value="Sec3_C-term"/>
    <property type="match status" value="1"/>
</dbReference>
<gene>
    <name evidence="7" type="ORF">MEPE_01197</name>
</gene>
<dbReference type="GO" id="GO:0000145">
    <property type="term" value="C:exocyst"/>
    <property type="evidence" value="ECO:0007669"/>
    <property type="project" value="InterPro"/>
</dbReference>
<evidence type="ECO:0000259" key="6">
    <source>
        <dbReference type="SMART" id="SM01313"/>
    </source>
</evidence>
<keyword evidence="2" id="KW-0813">Transport</keyword>
<dbReference type="GO" id="GO:0006893">
    <property type="term" value="P:Golgi to plasma membrane transport"/>
    <property type="evidence" value="ECO:0007669"/>
    <property type="project" value="TreeGrafter"/>
</dbReference>
<dbReference type="EMBL" id="OAPG01000002">
    <property type="protein sequence ID" value="SNX82491.1"/>
    <property type="molecule type" value="Genomic_DNA"/>
</dbReference>
<feature type="compositionally biased region" description="Polar residues" evidence="5">
    <location>
        <begin position="180"/>
        <end position="202"/>
    </location>
</feature>
<accession>A0AAJ4XIB4</accession>
<protein>
    <submittedName>
        <fullName evidence="7">Related to Exocyst complex component Sec3</fullName>
    </submittedName>
</protein>
<reference evidence="7" key="1">
    <citation type="submission" date="2023-10" db="EMBL/GenBank/DDBJ databases">
        <authorList>
            <person name="Guldener U."/>
        </authorList>
    </citation>
    <scope>NUCLEOTIDE SEQUENCE</scope>
    <source>
        <strain evidence="7">Mp4</strain>
    </source>
</reference>
<evidence type="ECO:0000313" key="8">
    <source>
        <dbReference type="Proteomes" id="UP001294444"/>
    </source>
</evidence>
<organism evidence="7 8">
    <name type="scientific">Melanopsichium pennsylvanicum</name>
    <dbReference type="NCBI Taxonomy" id="63383"/>
    <lineage>
        <taxon>Eukaryota</taxon>
        <taxon>Fungi</taxon>
        <taxon>Dikarya</taxon>
        <taxon>Basidiomycota</taxon>
        <taxon>Ustilaginomycotina</taxon>
        <taxon>Ustilaginomycetes</taxon>
        <taxon>Ustilaginales</taxon>
        <taxon>Ustilaginaceae</taxon>
        <taxon>Melanopsichium</taxon>
    </lineage>
</organism>
<feature type="compositionally biased region" description="Polar residues" evidence="5">
    <location>
        <begin position="259"/>
        <end position="270"/>
    </location>
</feature>
<dbReference type="PANTHER" id="PTHR16092">
    <property type="entry name" value="SEC3/SYNTAXIN-RELATED"/>
    <property type="match status" value="1"/>
</dbReference>
<evidence type="ECO:0000256" key="3">
    <source>
        <dbReference type="ARBA" id="ARBA00022483"/>
    </source>
</evidence>
<dbReference type="GO" id="GO:0006887">
    <property type="term" value="P:exocytosis"/>
    <property type="evidence" value="ECO:0007669"/>
    <property type="project" value="UniProtKB-KW"/>
</dbReference>
<dbReference type="Pfam" id="PF15277">
    <property type="entry name" value="Sec3-PIP2_bind"/>
    <property type="match status" value="1"/>
</dbReference>
<dbReference type="InterPro" id="IPR028258">
    <property type="entry name" value="Sec3-PIP2_bind"/>
</dbReference>
<comment type="similarity">
    <text evidence="1">Belongs to the SEC3 family.</text>
</comment>
<feature type="domain" description="Exocyst complex component Sec3 PIP2-binding N-terminal" evidence="6">
    <location>
        <begin position="65"/>
        <end position="150"/>
    </location>
</feature>
<dbReference type="Pfam" id="PF09763">
    <property type="entry name" value="Sec3_CC"/>
    <property type="match status" value="1"/>
</dbReference>
<evidence type="ECO:0000256" key="5">
    <source>
        <dbReference type="SAM" id="MobiDB-lite"/>
    </source>
</evidence>
<dbReference type="GO" id="GO:0005886">
    <property type="term" value="C:plasma membrane"/>
    <property type="evidence" value="ECO:0007669"/>
    <property type="project" value="TreeGrafter"/>
</dbReference>
<keyword evidence="8" id="KW-1185">Reference proteome</keyword>
<sequence>MSANPSTSQLNLNANAAAAAPNKTKDLFNAALQARNPHNAYIAHLKIWEQVSSEDTLDPANSSASTKKARYLILAVQKDSGRVTINKAKRNANGSFSIGKDWDLNTLREVHVIQSDLFSITLTRPYQWQTQQPIEQQLFLQSLVKVYRKYTQDDGPRLVGIEVPLFGSAGASIADSATLSENPLSQNPLSQNPLSQNPTSGYRSDDSHQGSNNATAAAATAVAPAIKASSNPNNLSQTASPTRSLSNDGILVNGRDKSGSQTLVTSQSPAKTKREGMLQPSPLSCPVQLPSRPSAESVRSVTSESSTAVTRRPSDSASSLTVPRQPSPRKNNGDSLLVKNVSSRGGGGGDARARLSSIEPIRGGAAYERMLLAGTGLSGVAEVDDDEAADEEEDPYGGVVLGDNDHAAAPDAKFSSKRATLGRPSIARIETAKTGVSDRSKAADIEDEDENSTLVAVEEMLEGLEWRNASAKGYGVASGKGTADMIEARLLDELSALESANIHAIIESDDRVALVVKHMEEALADLGMMDSMIASFKVQLNSRADDISHIESQNRGLQVQTSNQRTLMSEIENLIDTINVDQDAIHALSSGRLDTSDGVAQLEVAAASLYKSMLQARRDGDGGGGADMTAAAERLADHEAISSRFCKRVLDYLNVTFNAETQRLLSNPSRQKALQPPHPSLPDHASVEEVLGQYCGLLLYMKEVSSATFSRVSAAYFASASECYRTEMQQLFSAYKKQLRKATDEDVSESTFTSHSSTGTATAIRSGTIRRVARDRTMRGGRDRGDVSGRDGLQRILSCIFPVLLREQAFISDFLHINDNNITFADYMDLEPYFRRRAAGMFTISTAGPLREMKGAMDLIFGFVAPELQAFTDDALVKDRMSIVGLLATLDRGIIEAEEVNCESLQKVLAKLHLRLASQLERFVQEQIKGIEQTKLSVKKRKGVVPFMRIFPVFVDRVESQLVNAETLNIRHAVDGYYAQMCGAMFDALQTISRVEVANASGGDEDKGQLNHLVILIENMYYFISEINKASRQRGNSALSGLVKRAETIYGDSLASYIQFVLRRPLGKMMDFGDGIDSLLKSTPATEVCLHSVYSKSSYKKLIKDFTAKDTRKAIEALSKRVAKHFDDDELVATSVGSVPGNMSASIGNGGEGEQAAEFDVLSRVWTSCEEGYLREFERINRIGRDCYTDVGSNLELTSGELRRLFNSLAPKRR</sequence>
<feature type="compositionally biased region" description="Low complexity" evidence="5">
    <location>
        <begin position="214"/>
        <end position="228"/>
    </location>
</feature>
<dbReference type="InterPro" id="IPR048628">
    <property type="entry name" value="Sec3_C"/>
</dbReference>
<feature type="compositionally biased region" description="Polar residues" evidence="5">
    <location>
        <begin position="229"/>
        <end position="247"/>
    </location>
</feature>
<dbReference type="Proteomes" id="UP001294444">
    <property type="component" value="Unassembled WGS sequence"/>
</dbReference>
<feature type="compositionally biased region" description="Polar residues" evidence="5">
    <location>
        <begin position="315"/>
        <end position="334"/>
    </location>
</feature>
<name>A0AAJ4XIB4_9BASI</name>
<feature type="compositionally biased region" description="Low complexity" evidence="5">
    <location>
        <begin position="294"/>
        <end position="311"/>
    </location>
</feature>
<keyword evidence="3" id="KW-0268">Exocytosis</keyword>
<evidence type="ECO:0000313" key="7">
    <source>
        <dbReference type="EMBL" id="SNX82491.1"/>
    </source>
</evidence>
<keyword evidence="4" id="KW-0175">Coiled coil</keyword>
<evidence type="ECO:0000256" key="4">
    <source>
        <dbReference type="ARBA" id="ARBA00023054"/>
    </source>
</evidence>
<dbReference type="PANTHER" id="PTHR16092:SF14">
    <property type="entry name" value="EXOCYST COMPLEX COMPONENT 1 ISOFORM X1"/>
    <property type="match status" value="1"/>
</dbReference>
<evidence type="ECO:0000256" key="1">
    <source>
        <dbReference type="ARBA" id="ARBA00006518"/>
    </source>
</evidence>
<comment type="caution">
    <text evidence="7">The sequence shown here is derived from an EMBL/GenBank/DDBJ whole genome shotgun (WGS) entry which is preliminary data.</text>
</comment>
<dbReference type="InterPro" id="IPR019160">
    <property type="entry name" value="Sec3_CC"/>
</dbReference>
<dbReference type="SMART" id="SM01313">
    <property type="entry name" value="Sec3-PIP2_bind"/>
    <property type="match status" value="1"/>
</dbReference>
<proteinExistence type="inferred from homology"/>
<feature type="region of interest" description="Disordered" evidence="5">
    <location>
        <begin position="180"/>
        <end position="354"/>
    </location>
</feature>
<dbReference type="GO" id="GO:0005546">
    <property type="term" value="F:phosphatidylinositol-4,5-bisphosphate binding"/>
    <property type="evidence" value="ECO:0007669"/>
    <property type="project" value="TreeGrafter"/>
</dbReference>
<evidence type="ECO:0000256" key="2">
    <source>
        <dbReference type="ARBA" id="ARBA00022448"/>
    </source>
</evidence>
<dbReference type="Gene3D" id="2.30.29.90">
    <property type="match status" value="1"/>
</dbReference>
<dbReference type="AlphaFoldDB" id="A0AAJ4XIB4"/>